<dbReference type="InterPro" id="IPR041490">
    <property type="entry name" value="KstR2_TetR_C"/>
</dbReference>
<reference evidence="7" key="1">
    <citation type="submission" date="2016-11" db="EMBL/GenBank/DDBJ databases">
        <title>Mesorhizobium oceanicum sp. nov., isolated from deep seawater in South China Sea.</title>
        <authorList>
            <person name="Fu G.-Y."/>
        </authorList>
    </citation>
    <scope>NUCLEOTIDE SEQUENCE [LARGE SCALE GENOMIC DNA]</scope>
    <source>
        <strain evidence="7">B7</strain>
    </source>
</reference>
<evidence type="ECO:0000256" key="1">
    <source>
        <dbReference type="ARBA" id="ARBA00023015"/>
    </source>
</evidence>
<dbReference type="PANTHER" id="PTHR30055">
    <property type="entry name" value="HTH-TYPE TRANSCRIPTIONAL REGULATOR RUTR"/>
    <property type="match status" value="1"/>
</dbReference>
<keyword evidence="3" id="KW-0804">Transcription</keyword>
<dbReference type="SUPFAM" id="SSF46689">
    <property type="entry name" value="Homeodomain-like"/>
    <property type="match status" value="1"/>
</dbReference>
<dbReference type="PROSITE" id="PS50977">
    <property type="entry name" value="HTH_TETR_2"/>
    <property type="match status" value="1"/>
</dbReference>
<dbReference type="AlphaFoldDB" id="A0A1L3SVZ8"/>
<evidence type="ECO:0000256" key="3">
    <source>
        <dbReference type="ARBA" id="ARBA00023163"/>
    </source>
</evidence>
<dbReference type="GO" id="GO:0003700">
    <property type="term" value="F:DNA-binding transcription factor activity"/>
    <property type="evidence" value="ECO:0007669"/>
    <property type="project" value="TreeGrafter"/>
</dbReference>
<evidence type="ECO:0000259" key="5">
    <source>
        <dbReference type="PROSITE" id="PS50977"/>
    </source>
</evidence>
<dbReference type="InterPro" id="IPR036271">
    <property type="entry name" value="Tet_transcr_reg_TetR-rel_C_sf"/>
</dbReference>
<dbReference type="PRINTS" id="PR00455">
    <property type="entry name" value="HTHTETR"/>
</dbReference>
<gene>
    <name evidence="6" type="ORF">BSQ44_20550</name>
</gene>
<proteinExistence type="predicted"/>
<dbReference type="Pfam" id="PF17932">
    <property type="entry name" value="TetR_C_24"/>
    <property type="match status" value="1"/>
</dbReference>
<dbReference type="STRING" id="1670800.BSQ44_20550"/>
<feature type="DNA-binding region" description="H-T-H motif" evidence="4">
    <location>
        <begin position="39"/>
        <end position="58"/>
    </location>
</feature>
<organism evidence="6 7">
    <name type="scientific">Aquibium oceanicum</name>
    <dbReference type="NCBI Taxonomy" id="1670800"/>
    <lineage>
        <taxon>Bacteria</taxon>
        <taxon>Pseudomonadati</taxon>
        <taxon>Pseudomonadota</taxon>
        <taxon>Alphaproteobacteria</taxon>
        <taxon>Hyphomicrobiales</taxon>
        <taxon>Phyllobacteriaceae</taxon>
        <taxon>Aquibium</taxon>
    </lineage>
</organism>
<dbReference type="Gene3D" id="1.10.357.10">
    <property type="entry name" value="Tetracycline Repressor, domain 2"/>
    <property type="match status" value="1"/>
</dbReference>
<keyword evidence="2 4" id="KW-0238">DNA-binding</keyword>
<dbReference type="SUPFAM" id="SSF48498">
    <property type="entry name" value="Tetracyclin repressor-like, C-terminal domain"/>
    <property type="match status" value="1"/>
</dbReference>
<evidence type="ECO:0000256" key="4">
    <source>
        <dbReference type="PROSITE-ProRule" id="PRU00335"/>
    </source>
</evidence>
<dbReference type="GO" id="GO:0000976">
    <property type="term" value="F:transcription cis-regulatory region binding"/>
    <property type="evidence" value="ECO:0007669"/>
    <property type="project" value="TreeGrafter"/>
</dbReference>
<sequence>MQRAINAQVQDTTRVSETRERIIRAAIAVFRRKGFHGATTRCMAEEAGVTQSNIYNYVRSKDDILYLVCEHLVGLYSASVDRVMRDHADPYDRLINALRGIMAVMFEHRDELVLLYNEVHALQKPDRKLVLKAVARFIRQFQQLLDDYVADGGRLRFANTRISANLLSFVPAIVALRWWDLSLHSDRQEAEQAIFDFILAGLGIPGPETGR</sequence>
<dbReference type="InterPro" id="IPR001647">
    <property type="entry name" value="HTH_TetR"/>
</dbReference>
<evidence type="ECO:0000313" key="7">
    <source>
        <dbReference type="Proteomes" id="UP000182840"/>
    </source>
</evidence>
<dbReference type="KEGG" id="meso:BSQ44_20550"/>
<accession>A0A1L3SVZ8</accession>
<evidence type="ECO:0000313" key="6">
    <source>
        <dbReference type="EMBL" id="APH73495.1"/>
    </source>
</evidence>
<keyword evidence="7" id="KW-1185">Reference proteome</keyword>
<dbReference type="EMBL" id="CP018171">
    <property type="protein sequence ID" value="APH73495.1"/>
    <property type="molecule type" value="Genomic_DNA"/>
</dbReference>
<dbReference type="OrthoDB" id="7185252at2"/>
<protein>
    <recommendedName>
        <fullName evidence="5">HTH tetR-type domain-containing protein</fullName>
    </recommendedName>
</protein>
<dbReference type="PANTHER" id="PTHR30055:SF240">
    <property type="entry name" value="HTH-TYPE TRANSCRIPTIONAL REGULATOR ACRR"/>
    <property type="match status" value="1"/>
</dbReference>
<dbReference type="Gene3D" id="1.10.10.60">
    <property type="entry name" value="Homeodomain-like"/>
    <property type="match status" value="1"/>
</dbReference>
<evidence type="ECO:0000256" key="2">
    <source>
        <dbReference type="ARBA" id="ARBA00023125"/>
    </source>
</evidence>
<dbReference type="Proteomes" id="UP000182840">
    <property type="component" value="Chromosome"/>
</dbReference>
<name>A0A1L3SVZ8_9HYPH</name>
<feature type="domain" description="HTH tetR-type" evidence="5">
    <location>
        <begin position="16"/>
        <end position="76"/>
    </location>
</feature>
<keyword evidence="1" id="KW-0805">Transcription regulation</keyword>
<dbReference type="RefSeq" id="WP_072606961.1">
    <property type="nucleotide sequence ID" value="NZ_CP018171.1"/>
</dbReference>
<dbReference type="InterPro" id="IPR009057">
    <property type="entry name" value="Homeodomain-like_sf"/>
</dbReference>
<dbReference type="Pfam" id="PF00440">
    <property type="entry name" value="TetR_N"/>
    <property type="match status" value="1"/>
</dbReference>
<dbReference type="InterPro" id="IPR050109">
    <property type="entry name" value="HTH-type_TetR-like_transc_reg"/>
</dbReference>